<protein>
    <submittedName>
        <fullName evidence="2">XRE family transcriptional regulator</fullName>
    </submittedName>
</protein>
<dbReference type="GO" id="GO:0003677">
    <property type="term" value="F:DNA binding"/>
    <property type="evidence" value="ECO:0007669"/>
    <property type="project" value="InterPro"/>
</dbReference>
<dbReference type="Proteomes" id="UP000290365">
    <property type="component" value="Chromosome"/>
</dbReference>
<keyword evidence="3" id="KW-1185">Reference proteome</keyword>
<dbReference type="Gene3D" id="1.10.260.40">
    <property type="entry name" value="lambda repressor-like DNA-binding domains"/>
    <property type="match status" value="1"/>
</dbReference>
<dbReference type="KEGG" id="kbs:EPA93_37120"/>
<reference evidence="2 3" key="1">
    <citation type="submission" date="2019-01" db="EMBL/GenBank/DDBJ databases">
        <title>Ktedonosporobacter rubrisoli SCAWS-G2.</title>
        <authorList>
            <person name="Huang Y."/>
            <person name="Yan B."/>
        </authorList>
    </citation>
    <scope>NUCLEOTIDE SEQUENCE [LARGE SCALE GENOMIC DNA]</scope>
    <source>
        <strain evidence="2 3">SCAWS-G2</strain>
    </source>
</reference>
<evidence type="ECO:0000313" key="3">
    <source>
        <dbReference type="Proteomes" id="UP000290365"/>
    </source>
</evidence>
<dbReference type="Pfam" id="PF13443">
    <property type="entry name" value="HTH_26"/>
    <property type="match status" value="1"/>
</dbReference>
<dbReference type="SUPFAM" id="SSF47413">
    <property type="entry name" value="lambda repressor-like DNA-binding domains"/>
    <property type="match status" value="1"/>
</dbReference>
<dbReference type="InterPro" id="IPR001387">
    <property type="entry name" value="Cro/C1-type_HTH"/>
</dbReference>
<feature type="domain" description="HTH cro/C1-type" evidence="1">
    <location>
        <begin position="6"/>
        <end position="61"/>
    </location>
</feature>
<dbReference type="PROSITE" id="PS50943">
    <property type="entry name" value="HTH_CROC1"/>
    <property type="match status" value="1"/>
</dbReference>
<proteinExistence type="predicted"/>
<dbReference type="SMART" id="SM00530">
    <property type="entry name" value="HTH_XRE"/>
    <property type="match status" value="1"/>
</dbReference>
<dbReference type="AlphaFoldDB" id="A0A4P6JZU5"/>
<accession>A0A4P6JZU5</accession>
<gene>
    <name evidence="2" type="ORF">EPA93_37120</name>
</gene>
<sequence length="75" mass="8342">MLRLRVKEVAQDKGLSQGRLSRKANVDPTTLRRIYHDPFTIITTETLARLAEALNVPAAELIEDVPSASQGENQQ</sequence>
<name>A0A4P6JZU5_KTERU</name>
<dbReference type="CDD" id="cd00093">
    <property type="entry name" value="HTH_XRE"/>
    <property type="match status" value="1"/>
</dbReference>
<dbReference type="RefSeq" id="WP_129892360.1">
    <property type="nucleotide sequence ID" value="NZ_CP035758.1"/>
</dbReference>
<evidence type="ECO:0000259" key="1">
    <source>
        <dbReference type="PROSITE" id="PS50943"/>
    </source>
</evidence>
<evidence type="ECO:0000313" key="2">
    <source>
        <dbReference type="EMBL" id="QBD81299.1"/>
    </source>
</evidence>
<organism evidence="2 3">
    <name type="scientific">Ktedonosporobacter rubrisoli</name>
    <dbReference type="NCBI Taxonomy" id="2509675"/>
    <lineage>
        <taxon>Bacteria</taxon>
        <taxon>Bacillati</taxon>
        <taxon>Chloroflexota</taxon>
        <taxon>Ktedonobacteria</taxon>
        <taxon>Ktedonobacterales</taxon>
        <taxon>Ktedonosporobacteraceae</taxon>
        <taxon>Ktedonosporobacter</taxon>
    </lineage>
</organism>
<dbReference type="InterPro" id="IPR010982">
    <property type="entry name" value="Lambda_DNA-bd_dom_sf"/>
</dbReference>
<dbReference type="EMBL" id="CP035758">
    <property type="protein sequence ID" value="QBD81299.1"/>
    <property type="molecule type" value="Genomic_DNA"/>
</dbReference>